<dbReference type="Proteomes" id="UP000004169">
    <property type="component" value="Unassembled WGS sequence"/>
</dbReference>
<keyword evidence="5" id="KW-1185">Reference proteome</keyword>
<dbReference type="RefSeq" id="WP_002730571.1">
    <property type="nucleotide sequence ID" value="NZ_CAHP01000042.1"/>
</dbReference>
<evidence type="ECO:0000313" key="4">
    <source>
        <dbReference type="EMBL" id="CCG42770.1"/>
    </source>
</evidence>
<proteinExistence type="predicted"/>
<evidence type="ECO:0000256" key="1">
    <source>
        <dbReference type="SAM" id="MobiDB-lite"/>
    </source>
</evidence>
<protein>
    <submittedName>
        <fullName evidence="4">Putative phage resistance protein</fullName>
    </submittedName>
</protein>
<reference evidence="4 5" key="1">
    <citation type="journal article" date="2012" name="J. Bacteriol.">
        <title>Draft Genome Sequence of the Purple Photosynthetic Bacterium Phaeospirillum molischianum DSM120, a Particularly Versatile Bacterium.</title>
        <authorList>
            <person name="Duquesne K."/>
            <person name="Prima V."/>
            <person name="Ji B."/>
            <person name="Rouy Z."/>
            <person name="Medigue C."/>
            <person name="Talla E."/>
            <person name="Sturgis J.N."/>
        </authorList>
    </citation>
    <scope>NUCLEOTIDE SEQUENCE [LARGE SCALE GENOMIC DNA]</scope>
    <source>
        <strain evidence="5">DSM120</strain>
    </source>
</reference>
<feature type="region of interest" description="Disordered" evidence="1">
    <location>
        <begin position="1027"/>
        <end position="1050"/>
    </location>
</feature>
<dbReference type="Pfam" id="PF26382">
    <property type="entry name" value="BREX_PglY_6th"/>
    <property type="match status" value="1"/>
</dbReference>
<feature type="domain" description="ATPase PglY C-terminal" evidence="3">
    <location>
        <begin position="975"/>
        <end position="1162"/>
    </location>
</feature>
<dbReference type="AlphaFoldDB" id="H8FWN2"/>
<dbReference type="OrthoDB" id="3201900at2"/>
<gene>
    <name evidence="4" type="ORF">PHAMO_470020</name>
</gene>
<dbReference type="STRING" id="1150626.PHAMO_470020"/>
<dbReference type="EMBL" id="CAHP01000042">
    <property type="protein sequence ID" value="CCG42770.1"/>
    <property type="molecule type" value="Genomic_DNA"/>
</dbReference>
<accession>H8FWN2</accession>
<name>H8FWN2_MAGML</name>
<evidence type="ECO:0000259" key="3">
    <source>
        <dbReference type="Pfam" id="PF26382"/>
    </source>
</evidence>
<sequence>MTLIRDLIAIPERVHSGDFVLQLSDGLTRPEETVRDYVVTPQLKTCFDDALAFIRSAIDGRKSKACYLHGSFGSGKSHFMAVLDLLLSGNLAARSIPELAEVVVRHNEWTQARRFLMVPYHMIGATSLDAAVLGQYAEHVRKLHPEAPVPGFYIAESMFEDARNLRTTLGDNEFFDRLNEGHVATGGSGWGKIAGGQGRWDNDSFALAMLEGPGGEERQRLIGDLIRQFFRQYATVAHDFVSLDDGLSIMSKHAKSLGYDAVILFLDELILWLATRAADPAFVSNEGAKLSKLVEAANADRPIPLISFVARQRDLRELVGDTLAGSLQLQFNDVLRWWEARFAKINLEDRNLPIIANKRVLRPVSEEARATLAEACDQTLKARQDVVETLLTSTGERDMFRLVYPFSPALVQTLIAVSSVLQRERTALKLMMQLLVDRRADLELGQLIPVGDLFDVLATGDDSFSDAMSIHFENAKKLWRMKLLPILERQHDIAWDQPEPADRARNLRNDARLLKTLLLAALVPEVESLKVLNAVRLAALNHGTVKSPIAGGEGRVVLQKLRGWAAEVGEIKISDGDNPTISVQITGVDTDPIIDYGRQYDNPGNRRRKIREALFQELGLEVSGDLFATFAFTWRGTRREILIGYDNVRELSDDRLSGDSDRWTVMFDYPFDSANYSSADDLVRLSSFRERGQAAAVLVWLPSFLSQKAQDELGRLIIVEELLKGDRFNEAARHLSPTDREQARSLLQNQRSQLQQRLRTCLHAAYGIENEPRDALGSSPIDPAQQVQSLDETFQPILPVGRDLKSALEQLLGQLHEYLFPAAPRFEAEVKAAVLKKVQIEVEKALSESEHRVLVADKGMRQLLLGVAGPLKLGTMGSTHLTLDVLWRQHFSRCQAADGVETITVASLRRWIDVPERMGLPKDAQDLIILTYAGQTNRTFFLRGIPFAAGLGTLADDAELREQALPPQVQWDEAVDRASKLFGLTIPRLLNAANAHHLTEEVRKKARDSRPAIDAYAASLATRQSVFGPAASPPSDVRAPARPAGTTNRSITAKSCQALLKALDESADDALIQRLAEASLQTSDTAMAQTISRAQALDEVLRGDAWRVFEALRKLSDERASEARTILGRLAQALGADEHVVALRSSIQDDHGKAVELLTASTTAQAPSPPPPSAPQPLKGRVIEKNVVTGIKAAEVRSVLTDLADRVAREPASRLDISWTLVRDED</sequence>
<organism evidence="4 5">
    <name type="scientific">Magnetospirillum molischianum DSM 120</name>
    <dbReference type="NCBI Taxonomy" id="1150626"/>
    <lineage>
        <taxon>Bacteria</taxon>
        <taxon>Pseudomonadati</taxon>
        <taxon>Pseudomonadota</taxon>
        <taxon>Alphaproteobacteria</taxon>
        <taxon>Rhodospirillales</taxon>
        <taxon>Rhodospirillaceae</taxon>
        <taxon>Magnetospirillum</taxon>
    </lineage>
</organism>
<evidence type="ECO:0000313" key="5">
    <source>
        <dbReference type="Proteomes" id="UP000004169"/>
    </source>
</evidence>
<dbReference type="InterPro" id="IPR058748">
    <property type="entry name" value="PglY_5th"/>
</dbReference>
<comment type="caution">
    <text evidence="4">The sequence shown here is derived from an EMBL/GenBank/DDBJ whole genome shotgun (WGS) entry which is preliminary data.</text>
</comment>
<feature type="domain" description="ATPase PglY 5th" evidence="2">
    <location>
        <begin position="834"/>
        <end position="933"/>
    </location>
</feature>
<evidence type="ECO:0000259" key="2">
    <source>
        <dbReference type="Pfam" id="PF26381"/>
    </source>
</evidence>
<dbReference type="Pfam" id="PF26381">
    <property type="entry name" value="BREX_PglY_5th"/>
    <property type="match status" value="1"/>
</dbReference>
<dbReference type="eggNOG" id="COG1484">
    <property type="taxonomic scope" value="Bacteria"/>
</dbReference>
<dbReference type="InterPro" id="IPR058747">
    <property type="entry name" value="PglY_C"/>
</dbReference>